<comment type="caution">
    <text evidence="4">The sequence shown here is derived from an EMBL/GenBank/DDBJ whole genome shotgun (WGS) entry which is preliminary data.</text>
</comment>
<name>A0AAJ1RAR0_9LACO</name>
<dbReference type="NCBIfam" id="NF033745">
    <property type="entry name" value="class_C_sortase"/>
    <property type="match status" value="1"/>
</dbReference>
<dbReference type="RefSeq" id="WP_301711291.1">
    <property type="nucleotide sequence ID" value="NZ_SDWY01000003.1"/>
</dbReference>
<dbReference type="Pfam" id="PF04203">
    <property type="entry name" value="Sortase"/>
    <property type="match status" value="1"/>
</dbReference>
<dbReference type="InterPro" id="IPR013783">
    <property type="entry name" value="Ig-like_fold"/>
</dbReference>
<sequence>MTDKSKKRRRHSNVLLTIMFLLGSLIALYPFYVGAVNHFIDQQRIKQLDQSTDRAIRQKEKVMAAKNAEIAKDGLHPGNDPFLGSSYQQQVSLKQHLIGSIAIPKIHLDIPLFDVTNDETLNYGAAVLQGTSYPLGGLGTHTVISGHRGLASRTLFTNIDRLKKGDIFVLTVLNKKLAYKVFRFQVVLPDNYTGLKIEKGRDLATLLTCTPYMINSHRLLITGYRVPYTAAIKKAVGQSDQADSRDQLLILLAVLLLLALQIIVILRRILAWRLSKKSFDLRLTRLDRAGRPIENAHFQLFSRNKKRPLQHLGKPILAATNASGQLRFDQIPGGLYYLKQLDDPAANTGVLVGVKKIRQQQMRFYPRKRPLADRDYINQTDRLVIQDS</sequence>
<dbReference type="Gene3D" id="2.60.40.10">
    <property type="entry name" value="Immunoglobulins"/>
    <property type="match status" value="1"/>
</dbReference>
<feature type="transmembrane region" description="Helical" evidence="3">
    <location>
        <begin position="12"/>
        <end position="32"/>
    </location>
</feature>
<feature type="transmembrane region" description="Helical" evidence="3">
    <location>
        <begin position="248"/>
        <end position="270"/>
    </location>
</feature>
<keyword evidence="3" id="KW-1133">Transmembrane helix</keyword>
<keyword evidence="3" id="KW-0812">Transmembrane</keyword>
<dbReference type="CDD" id="cd05827">
    <property type="entry name" value="Sortase_C"/>
    <property type="match status" value="1"/>
</dbReference>
<gene>
    <name evidence="4" type="ORF">EVC35_06435</name>
</gene>
<feature type="active site" description="Acyl-thioester intermediate" evidence="2">
    <location>
        <position position="209"/>
    </location>
</feature>
<dbReference type="Proteomes" id="UP001167919">
    <property type="component" value="Unassembled WGS sequence"/>
</dbReference>
<dbReference type="Gene3D" id="2.40.260.10">
    <property type="entry name" value="Sortase"/>
    <property type="match status" value="1"/>
</dbReference>
<evidence type="ECO:0000256" key="1">
    <source>
        <dbReference type="ARBA" id="ARBA00022801"/>
    </source>
</evidence>
<accession>A0AAJ1RAR0</accession>
<proteinExistence type="predicted"/>
<evidence type="ECO:0000256" key="3">
    <source>
        <dbReference type="SAM" id="Phobius"/>
    </source>
</evidence>
<evidence type="ECO:0000256" key="2">
    <source>
        <dbReference type="PIRSR" id="PIRSR605754-1"/>
    </source>
</evidence>
<dbReference type="InterPro" id="IPR042002">
    <property type="entry name" value="Sortase_C"/>
</dbReference>
<dbReference type="NCBIfam" id="TIGR01076">
    <property type="entry name" value="sortase_fam"/>
    <property type="match status" value="1"/>
</dbReference>
<dbReference type="InterPro" id="IPR005754">
    <property type="entry name" value="Sortase"/>
</dbReference>
<dbReference type="InterPro" id="IPR023365">
    <property type="entry name" value="Sortase_dom-sf"/>
</dbReference>
<dbReference type="GO" id="GO:0016787">
    <property type="term" value="F:hydrolase activity"/>
    <property type="evidence" value="ECO:0007669"/>
    <property type="project" value="UniProtKB-KW"/>
</dbReference>
<organism evidence="4 5">
    <name type="scientific">Oenococcus sicerae</name>
    <dbReference type="NCBI Taxonomy" id="2203724"/>
    <lineage>
        <taxon>Bacteria</taxon>
        <taxon>Bacillati</taxon>
        <taxon>Bacillota</taxon>
        <taxon>Bacilli</taxon>
        <taxon>Lactobacillales</taxon>
        <taxon>Lactobacillaceae</taxon>
        <taxon>Oenococcus</taxon>
    </lineage>
</organism>
<dbReference type="AlphaFoldDB" id="A0AAJ1RAR0"/>
<dbReference type="SUPFAM" id="SSF63817">
    <property type="entry name" value="Sortase"/>
    <property type="match status" value="1"/>
</dbReference>
<feature type="active site" description="Proton donor/acceptor" evidence="2">
    <location>
        <position position="147"/>
    </location>
</feature>
<evidence type="ECO:0000313" key="4">
    <source>
        <dbReference type="EMBL" id="MDN6900640.1"/>
    </source>
</evidence>
<keyword evidence="3" id="KW-0472">Membrane</keyword>
<evidence type="ECO:0000313" key="5">
    <source>
        <dbReference type="Proteomes" id="UP001167919"/>
    </source>
</evidence>
<protein>
    <submittedName>
        <fullName evidence="4">Class C sortase</fullName>
    </submittedName>
</protein>
<reference evidence="4" key="1">
    <citation type="submission" date="2019-01" db="EMBL/GenBank/DDBJ databases">
        <title>Oenococcus sicerae UCMA17102.</title>
        <authorList>
            <person name="Cousin F.J."/>
            <person name="Le Guellec R."/>
            <person name="Cretenet M."/>
        </authorList>
    </citation>
    <scope>NUCLEOTIDE SEQUENCE</scope>
    <source>
        <strain evidence="4">UCMA17102</strain>
    </source>
</reference>
<keyword evidence="1" id="KW-0378">Hydrolase</keyword>
<dbReference type="EMBL" id="SDWY01000003">
    <property type="protein sequence ID" value="MDN6900640.1"/>
    <property type="molecule type" value="Genomic_DNA"/>
</dbReference>